<name>A0ABP8JJW3_9BACT</name>
<comment type="caution">
    <text evidence="2">The sequence shown here is derived from an EMBL/GenBank/DDBJ whole genome shotgun (WGS) entry which is preliminary data.</text>
</comment>
<evidence type="ECO:0000256" key="1">
    <source>
        <dbReference type="SAM" id="Phobius"/>
    </source>
</evidence>
<dbReference type="RefSeq" id="WP_345227454.1">
    <property type="nucleotide sequence ID" value="NZ_BAABHA010000015.1"/>
</dbReference>
<sequence length="51" mass="5862">MKPPLSGSLIIDAWGNLCTMTSFWGLYMPVRSLRHMKGHPARHDYIEFNAN</sequence>
<dbReference type="EMBL" id="BAABHA010000015">
    <property type="protein sequence ID" value="GAA4392025.1"/>
    <property type="molecule type" value="Genomic_DNA"/>
</dbReference>
<keyword evidence="3" id="KW-1185">Reference proteome</keyword>
<accession>A0ABP8JJW3</accession>
<evidence type="ECO:0000313" key="2">
    <source>
        <dbReference type="EMBL" id="GAA4392025.1"/>
    </source>
</evidence>
<keyword evidence="1" id="KW-1133">Transmembrane helix</keyword>
<evidence type="ECO:0000313" key="3">
    <source>
        <dbReference type="Proteomes" id="UP001500454"/>
    </source>
</evidence>
<proteinExistence type="predicted"/>
<keyword evidence="1" id="KW-0472">Membrane</keyword>
<reference evidence="3" key="1">
    <citation type="journal article" date="2019" name="Int. J. Syst. Evol. Microbiol.">
        <title>The Global Catalogue of Microorganisms (GCM) 10K type strain sequencing project: providing services to taxonomists for standard genome sequencing and annotation.</title>
        <authorList>
            <consortium name="The Broad Institute Genomics Platform"/>
            <consortium name="The Broad Institute Genome Sequencing Center for Infectious Disease"/>
            <person name="Wu L."/>
            <person name="Ma J."/>
        </authorList>
    </citation>
    <scope>NUCLEOTIDE SEQUENCE [LARGE SCALE GENOMIC DNA]</scope>
    <source>
        <strain evidence="3">JCM 17924</strain>
    </source>
</reference>
<organism evidence="2 3">
    <name type="scientific">Hymenobacter koreensis</name>
    <dbReference type="NCBI Taxonomy" id="1084523"/>
    <lineage>
        <taxon>Bacteria</taxon>
        <taxon>Pseudomonadati</taxon>
        <taxon>Bacteroidota</taxon>
        <taxon>Cytophagia</taxon>
        <taxon>Cytophagales</taxon>
        <taxon>Hymenobacteraceae</taxon>
        <taxon>Hymenobacter</taxon>
    </lineage>
</organism>
<gene>
    <name evidence="2" type="ORF">GCM10023186_42040</name>
</gene>
<feature type="transmembrane region" description="Helical" evidence="1">
    <location>
        <begin position="6"/>
        <end position="27"/>
    </location>
</feature>
<keyword evidence="1" id="KW-0812">Transmembrane</keyword>
<dbReference type="Proteomes" id="UP001500454">
    <property type="component" value="Unassembled WGS sequence"/>
</dbReference>
<protein>
    <submittedName>
        <fullName evidence="2">Uncharacterized protein</fullName>
    </submittedName>
</protein>